<dbReference type="STRING" id="1331196.A0A1B9IVK2"/>
<evidence type="ECO:0000256" key="5">
    <source>
        <dbReference type="SAM" id="MobiDB-lite"/>
    </source>
</evidence>
<evidence type="ECO:0000256" key="4">
    <source>
        <dbReference type="PROSITE-ProRule" id="PRU00091"/>
    </source>
</evidence>
<dbReference type="InterPro" id="IPR017455">
    <property type="entry name" value="Znf_FYVE-rel"/>
</dbReference>
<dbReference type="Pfam" id="PF01363">
    <property type="entry name" value="FYVE"/>
    <property type="match status" value="1"/>
</dbReference>
<evidence type="ECO:0000313" key="7">
    <source>
        <dbReference type="EMBL" id="OCF59553.1"/>
    </source>
</evidence>
<dbReference type="InterPro" id="IPR052113">
    <property type="entry name" value="FYVE-type_Zinc_Finger"/>
</dbReference>
<dbReference type="OrthoDB" id="660555at2759"/>
<protein>
    <recommendedName>
        <fullName evidence="6">FYVE-type domain-containing protein</fullName>
    </recommendedName>
</protein>
<dbReference type="PANTHER" id="PTHR39490:SF8">
    <property type="entry name" value="ZINC FINGER FYVE DOMAIN-CONTAINING PROTEIN 21"/>
    <property type="match status" value="1"/>
</dbReference>
<feature type="region of interest" description="Disordered" evidence="5">
    <location>
        <begin position="334"/>
        <end position="354"/>
    </location>
</feature>
<name>A0A1B9IVK2_9TREE</name>
<dbReference type="AlphaFoldDB" id="A0A1B9IVK2"/>
<dbReference type="PROSITE" id="PS50178">
    <property type="entry name" value="ZF_FYVE"/>
    <property type="match status" value="1"/>
</dbReference>
<dbReference type="EMBL" id="KI669460">
    <property type="protein sequence ID" value="OCF59553.1"/>
    <property type="molecule type" value="Genomic_DNA"/>
</dbReference>
<keyword evidence="3" id="KW-0862">Zinc</keyword>
<feature type="compositionally biased region" description="Low complexity" evidence="5">
    <location>
        <begin position="275"/>
        <end position="284"/>
    </location>
</feature>
<accession>A0A1B9IVK2</accession>
<reference evidence="7 8" key="1">
    <citation type="submission" date="2013-07" db="EMBL/GenBank/DDBJ databases">
        <title>The Genome Sequence of Kwoniella mangroviensis CBS10435.</title>
        <authorList>
            <consortium name="The Broad Institute Genome Sequencing Platform"/>
            <person name="Cuomo C."/>
            <person name="Litvintseva A."/>
            <person name="Chen Y."/>
            <person name="Heitman J."/>
            <person name="Sun S."/>
            <person name="Springer D."/>
            <person name="Dromer F."/>
            <person name="Young S.K."/>
            <person name="Zeng Q."/>
            <person name="Gargeya S."/>
            <person name="Fitzgerald M."/>
            <person name="Abouelleil A."/>
            <person name="Alvarado L."/>
            <person name="Berlin A.M."/>
            <person name="Chapman S.B."/>
            <person name="Dewar J."/>
            <person name="Goldberg J."/>
            <person name="Griggs A."/>
            <person name="Gujja S."/>
            <person name="Hansen M."/>
            <person name="Howarth C."/>
            <person name="Imamovic A."/>
            <person name="Larimer J."/>
            <person name="McCowan C."/>
            <person name="Murphy C."/>
            <person name="Pearson M."/>
            <person name="Priest M."/>
            <person name="Roberts A."/>
            <person name="Saif S."/>
            <person name="Shea T."/>
            <person name="Sykes S."/>
            <person name="Wortman J."/>
            <person name="Nusbaum C."/>
            <person name="Birren B."/>
        </authorList>
    </citation>
    <scope>NUCLEOTIDE SEQUENCE [LARGE SCALE GENOMIC DNA]</scope>
    <source>
        <strain evidence="7 8">CBS 10435</strain>
    </source>
</reference>
<feature type="compositionally biased region" description="Low complexity" evidence="5">
    <location>
        <begin position="53"/>
        <end position="62"/>
    </location>
</feature>
<reference evidence="8" key="2">
    <citation type="submission" date="2013-12" db="EMBL/GenBank/DDBJ databases">
        <title>Evolution of pathogenesis and genome organization in the Tremellales.</title>
        <authorList>
            <person name="Cuomo C."/>
            <person name="Litvintseva A."/>
            <person name="Heitman J."/>
            <person name="Chen Y."/>
            <person name="Sun S."/>
            <person name="Springer D."/>
            <person name="Dromer F."/>
            <person name="Young S."/>
            <person name="Zeng Q."/>
            <person name="Chapman S."/>
            <person name="Gujja S."/>
            <person name="Saif S."/>
            <person name="Birren B."/>
        </authorList>
    </citation>
    <scope>NUCLEOTIDE SEQUENCE [LARGE SCALE GENOMIC DNA]</scope>
    <source>
        <strain evidence="8">CBS 10435</strain>
    </source>
</reference>
<dbReference type="InterPro" id="IPR013083">
    <property type="entry name" value="Znf_RING/FYVE/PHD"/>
</dbReference>
<feature type="compositionally biased region" description="Polar residues" evidence="5">
    <location>
        <begin position="236"/>
        <end position="257"/>
    </location>
</feature>
<dbReference type="GO" id="GO:0008270">
    <property type="term" value="F:zinc ion binding"/>
    <property type="evidence" value="ECO:0007669"/>
    <property type="project" value="UniProtKB-KW"/>
</dbReference>
<feature type="compositionally biased region" description="Low complexity" evidence="5">
    <location>
        <begin position="69"/>
        <end position="84"/>
    </location>
</feature>
<dbReference type="Proteomes" id="UP000092583">
    <property type="component" value="Unassembled WGS sequence"/>
</dbReference>
<feature type="domain" description="FYVE-type" evidence="6">
    <location>
        <begin position="168"/>
        <end position="230"/>
    </location>
</feature>
<dbReference type="Gene3D" id="3.30.40.10">
    <property type="entry name" value="Zinc/RING finger domain, C3HC4 (zinc finger)"/>
    <property type="match status" value="1"/>
</dbReference>
<evidence type="ECO:0000259" key="6">
    <source>
        <dbReference type="PROSITE" id="PS50178"/>
    </source>
</evidence>
<dbReference type="PANTHER" id="PTHR39490">
    <property type="entry name" value="ARRESTIN DOMAIN-CONTAINING PROTEIN D"/>
    <property type="match status" value="1"/>
</dbReference>
<keyword evidence="8" id="KW-1185">Reference proteome</keyword>
<feature type="compositionally biased region" description="Polar residues" evidence="5">
    <location>
        <begin position="85"/>
        <end position="95"/>
    </location>
</feature>
<feature type="region of interest" description="Disordered" evidence="5">
    <location>
        <begin position="51"/>
        <end position="95"/>
    </location>
</feature>
<evidence type="ECO:0000256" key="3">
    <source>
        <dbReference type="ARBA" id="ARBA00022833"/>
    </source>
</evidence>
<sequence>MSSHSSSHSSLIQLNRPESLLPQLPTSNQVAQHQAQAQWLEQHEQTQQLLCRSKSSGSDLSSQDANHLSTSAHSQTSSSSQCQSNRLQPVASSSSGLNYLNMEPVASPSIDYAVPTVSSPLSDSDCSDNRQICAELLATAQTGVMGEVMDRSKWQPDADSALCTYPLCTANFAQPTYFFLGPRRHHCRMCGQLFCSTHSSQRGSLVSLDATGNRRIVKERVCDLCCSSPNNNEAAIEVSSSQPKSTQHSRRNSTCTESDGHHSDLVTPYDEDGHSNGSNGSNASNGLLSASGLLRAQSRLTLNTQDVEPELAPIQDWMDKSGVLSLYPLAVNPSHSTKSKHSPLPPSAGPLFSPSISMRREAKEKQLERLTLRQRRMGNGPAVIGHDDFWLPGKWGYRREDFDPTFGMNVQDDDEDQIEKYVGGVVEDGPIRFRTGVKRVITPLTTPNGGPIMSRN</sequence>
<dbReference type="InterPro" id="IPR000306">
    <property type="entry name" value="Znf_FYVE"/>
</dbReference>
<gene>
    <name evidence="7" type="ORF">L486_02220</name>
</gene>
<dbReference type="InterPro" id="IPR011011">
    <property type="entry name" value="Znf_FYVE_PHD"/>
</dbReference>
<evidence type="ECO:0000313" key="8">
    <source>
        <dbReference type="Proteomes" id="UP000092583"/>
    </source>
</evidence>
<dbReference type="SUPFAM" id="SSF57903">
    <property type="entry name" value="FYVE/PHD zinc finger"/>
    <property type="match status" value="1"/>
</dbReference>
<keyword evidence="1" id="KW-0479">Metal-binding</keyword>
<dbReference type="SMART" id="SM00064">
    <property type="entry name" value="FYVE"/>
    <property type="match status" value="1"/>
</dbReference>
<evidence type="ECO:0000256" key="2">
    <source>
        <dbReference type="ARBA" id="ARBA00022771"/>
    </source>
</evidence>
<feature type="region of interest" description="Disordered" evidence="5">
    <location>
        <begin position="236"/>
        <end position="284"/>
    </location>
</feature>
<evidence type="ECO:0000256" key="1">
    <source>
        <dbReference type="ARBA" id="ARBA00022723"/>
    </source>
</evidence>
<organism evidence="7 8">
    <name type="scientific">Kwoniella mangroviensis CBS 10435</name>
    <dbReference type="NCBI Taxonomy" id="1331196"/>
    <lineage>
        <taxon>Eukaryota</taxon>
        <taxon>Fungi</taxon>
        <taxon>Dikarya</taxon>
        <taxon>Basidiomycota</taxon>
        <taxon>Agaricomycotina</taxon>
        <taxon>Tremellomycetes</taxon>
        <taxon>Tremellales</taxon>
        <taxon>Cryptococcaceae</taxon>
        <taxon>Kwoniella</taxon>
    </lineage>
</organism>
<keyword evidence="2 4" id="KW-0863">Zinc-finger</keyword>
<proteinExistence type="predicted"/>